<sequence>MFPPLPRNGKFPLQLLIVLTMTAHLADTETAAPVELRGEVGGNVTIRCPVDRERPLIFLYFQRGNIFVNGYHASRPLTNTWENTRVDHDMTMLMQDLNVSHSGNYQCHILYSGGGINENHTLIHLSVTANYSKPTLTVNCENHRFSCWATCASHGGYPGTKVTWTIPESQTWREVNNTEVQDPHTMLVNSSSTAFFNCSNGKLTSFSCSVGGVTSEMLPVCTPKITPETFSPHVITAAVCAVVVAIIIALVLWFKCKKGQRSKDIYWVCPRVAVLHTFAYLFVKIERWKCE</sequence>
<dbReference type="InterPro" id="IPR013106">
    <property type="entry name" value="Ig_V-set"/>
</dbReference>
<dbReference type="InterPro" id="IPR013783">
    <property type="entry name" value="Ig-like_fold"/>
</dbReference>
<evidence type="ECO:0000259" key="13">
    <source>
        <dbReference type="SMART" id="SM00409"/>
    </source>
</evidence>
<keyword evidence="7" id="KW-1015">Disulfide bond</keyword>
<dbReference type="EMBL" id="KY353796">
    <property type="protein sequence ID" value="ASK05858.1"/>
    <property type="molecule type" value="mRNA"/>
</dbReference>
<comment type="subcellular location">
    <subcellularLocation>
        <location evidence="1">Cell membrane</location>
        <topology evidence="1">Single-pass type I membrane protein</topology>
    </subcellularLocation>
</comment>
<dbReference type="AlphaFoldDB" id="A0A2I4R837"/>
<accession>A0A2I4R837</accession>
<evidence type="ECO:0000256" key="8">
    <source>
        <dbReference type="ARBA" id="ARBA00023170"/>
    </source>
</evidence>
<dbReference type="GO" id="GO:0042130">
    <property type="term" value="P:negative regulation of T cell proliferation"/>
    <property type="evidence" value="ECO:0007669"/>
    <property type="project" value="TreeGrafter"/>
</dbReference>
<keyword evidence="2" id="KW-1003">Cell membrane</keyword>
<dbReference type="GO" id="GO:0009897">
    <property type="term" value="C:external side of plasma membrane"/>
    <property type="evidence" value="ECO:0007669"/>
    <property type="project" value="TreeGrafter"/>
</dbReference>
<dbReference type="PANTHER" id="PTHR25466:SF2">
    <property type="entry name" value="T-LYMPHOCYTE ACTIVATION ANTIGEN CD86"/>
    <property type="match status" value="1"/>
</dbReference>
<evidence type="ECO:0000313" key="14">
    <source>
        <dbReference type="EMBL" id="ASK05858.1"/>
    </source>
</evidence>
<evidence type="ECO:0000256" key="11">
    <source>
        <dbReference type="SAM" id="Phobius"/>
    </source>
</evidence>
<dbReference type="InterPro" id="IPR051713">
    <property type="entry name" value="T-cell_Activation_Regulation"/>
</dbReference>
<dbReference type="GO" id="GO:0007166">
    <property type="term" value="P:cell surface receptor signaling pathway"/>
    <property type="evidence" value="ECO:0007669"/>
    <property type="project" value="TreeGrafter"/>
</dbReference>
<evidence type="ECO:0000256" key="9">
    <source>
        <dbReference type="ARBA" id="ARBA00023180"/>
    </source>
</evidence>
<keyword evidence="6 11" id="KW-0472">Membrane</keyword>
<dbReference type="GO" id="GO:0042102">
    <property type="term" value="P:positive regulation of T cell proliferation"/>
    <property type="evidence" value="ECO:0007669"/>
    <property type="project" value="TreeGrafter"/>
</dbReference>
<dbReference type="Pfam" id="PF07686">
    <property type="entry name" value="V-set"/>
    <property type="match status" value="1"/>
</dbReference>
<evidence type="ECO:0000256" key="7">
    <source>
        <dbReference type="ARBA" id="ARBA00023157"/>
    </source>
</evidence>
<keyword evidence="10" id="KW-0393">Immunoglobulin domain</keyword>
<feature type="domain" description="Immunoglobulin" evidence="13">
    <location>
        <begin position="33"/>
        <end position="128"/>
    </location>
</feature>
<feature type="transmembrane region" description="Helical" evidence="11">
    <location>
        <begin position="230"/>
        <end position="253"/>
    </location>
</feature>
<reference evidence="14" key="1">
    <citation type="submission" date="2016-12" db="EMBL/GenBank/DDBJ databases">
        <authorList>
            <person name="Song W.-J."/>
            <person name="Kurnit D.M."/>
        </authorList>
    </citation>
    <scope>NUCLEOTIDE SEQUENCE</scope>
</reference>
<feature type="chain" id="PRO_5014384686" evidence="12">
    <location>
        <begin position="29"/>
        <end position="291"/>
    </location>
</feature>
<proteinExistence type="evidence at transcript level"/>
<evidence type="ECO:0000256" key="5">
    <source>
        <dbReference type="ARBA" id="ARBA00022989"/>
    </source>
</evidence>
<dbReference type="SUPFAM" id="SSF48726">
    <property type="entry name" value="Immunoglobulin"/>
    <property type="match status" value="1"/>
</dbReference>
<evidence type="ECO:0000256" key="3">
    <source>
        <dbReference type="ARBA" id="ARBA00022692"/>
    </source>
</evidence>
<dbReference type="GO" id="GO:0071222">
    <property type="term" value="P:cellular response to lipopolysaccharide"/>
    <property type="evidence" value="ECO:0007669"/>
    <property type="project" value="TreeGrafter"/>
</dbReference>
<keyword evidence="3 11" id="KW-0812">Transmembrane</keyword>
<evidence type="ECO:0000256" key="10">
    <source>
        <dbReference type="ARBA" id="ARBA00023319"/>
    </source>
</evidence>
<dbReference type="GO" id="GO:0006955">
    <property type="term" value="P:immune response"/>
    <property type="evidence" value="ECO:0007669"/>
    <property type="project" value="TreeGrafter"/>
</dbReference>
<dbReference type="GO" id="GO:0031295">
    <property type="term" value="P:T cell costimulation"/>
    <property type="evidence" value="ECO:0007669"/>
    <property type="project" value="TreeGrafter"/>
</dbReference>
<protein>
    <submittedName>
        <fullName evidence="14">CD80/86</fullName>
    </submittedName>
</protein>
<organism evidence="14">
    <name type="scientific">Epinephelus coioides</name>
    <name type="common">Orange-spotted grouper</name>
    <name type="synonym">Epinephelus nebulosus</name>
    <dbReference type="NCBI Taxonomy" id="94232"/>
    <lineage>
        <taxon>Eukaryota</taxon>
        <taxon>Metazoa</taxon>
        <taxon>Chordata</taxon>
        <taxon>Craniata</taxon>
        <taxon>Vertebrata</taxon>
        <taxon>Euteleostomi</taxon>
        <taxon>Actinopterygii</taxon>
        <taxon>Neopterygii</taxon>
        <taxon>Teleostei</taxon>
        <taxon>Neoteleostei</taxon>
        <taxon>Acanthomorphata</taxon>
        <taxon>Eupercaria</taxon>
        <taxon>Perciformes</taxon>
        <taxon>Serranoidei</taxon>
        <taxon>Serranidae</taxon>
        <taxon>Epinephelinae</taxon>
        <taxon>Epinephelini</taxon>
        <taxon>Epinephelus</taxon>
    </lineage>
</organism>
<dbReference type="Gene3D" id="2.60.40.10">
    <property type="entry name" value="Immunoglobulins"/>
    <property type="match status" value="2"/>
</dbReference>
<evidence type="ECO:0000256" key="4">
    <source>
        <dbReference type="ARBA" id="ARBA00022729"/>
    </source>
</evidence>
<evidence type="ECO:0000256" key="6">
    <source>
        <dbReference type="ARBA" id="ARBA00023136"/>
    </source>
</evidence>
<keyword evidence="5 11" id="KW-1133">Transmembrane helix</keyword>
<dbReference type="SMR" id="A0A2I4R837"/>
<evidence type="ECO:0000256" key="12">
    <source>
        <dbReference type="SAM" id="SignalP"/>
    </source>
</evidence>
<dbReference type="InterPro" id="IPR003599">
    <property type="entry name" value="Ig_sub"/>
</dbReference>
<dbReference type="SMART" id="SM00409">
    <property type="entry name" value="IG"/>
    <property type="match status" value="1"/>
</dbReference>
<dbReference type="PANTHER" id="PTHR25466">
    <property type="entry name" value="T-LYMPHOCYTE ACTIVATION ANTIGEN"/>
    <property type="match status" value="1"/>
</dbReference>
<dbReference type="InterPro" id="IPR036179">
    <property type="entry name" value="Ig-like_dom_sf"/>
</dbReference>
<keyword evidence="8" id="KW-0675">Receptor</keyword>
<name>A0A2I4R837_EPICO</name>
<evidence type="ECO:0000256" key="1">
    <source>
        <dbReference type="ARBA" id="ARBA00004251"/>
    </source>
</evidence>
<dbReference type="InterPro" id="IPR013162">
    <property type="entry name" value="CD80_C2-set"/>
</dbReference>
<evidence type="ECO:0000256" key="2">
    <source>
        <dbReference type="ARBA" id="ARBA00022475"/>
    </source>
</evidence>
<keyword evidence="9" id="KW-0325">Glycoprotein</keyword>
<feature type="signal peptide" evidence="12">
    <location>
        <begin position="1"/>
        <end position="28"/>
    </location>
</feature>
<keyword evidence="4 12" id="KW-0732">Signal</keyword>
<dbReference type="Pfam" id="PF08205">
    <property type="entry name" value="C2-set_2"/>
    <property type="match status" value="1"/>
</dbReference>